<dbReference type="EMBL" id="ABIB01000001">
    <property type="protein sequence ID" value="EDP98281.1"/>
    <property type="molecule type" value="Genomic_DNA"/>
</dbReference>
<evidence type="ECO:0000313" key="2">
    <source>
        <dbReference type="Proteomes" id="UP000002945"/>
    </source>
</evidence>
<protein>
    <submittedName>
        <fullName evidence="1">Uncharacterized protein</fullName>
    </submittedName>
</protein>
<dbReference type="Proteomes" id="UP000002945">
    <property type="component" value="Unassembled WGS sequence"/>
</dbReference>
<dbReference type="RefSeq" id="WP_007095294.1">
    <property type="nucleotide sequence ID" value="NZ_CP142125.1"/>
</dbReference>
<proteinExistence type="predicted"/>
<name>A9DK96_9FLAO</name>
<evidence type="ECO:0000313" key="1">
    <source>
        <dbReference type="EMBL" id="EDP98281.1"/>
    </source>
</evidence>
<reference evidence="1 2" key="1">
    <citation type="journal article" date="2011" name="J. Bacteriol.">
        <title>Genome sequence of the algicidal bacterium Kordia algicida OT-1.</title>
        <authorList>
            <person name="Lee H.S."/>
            <person name="Kang S.G."/>
            <person name="Kwon K.K."/>
            <person name="Lee J.H."/>
            <person name="Kim S.J."/>
        </authorList>
    </citation>
    <scope>NUCLEOTIDE SEQUENCE [LARGE SCALE GENOMIC DNA]</scope>
    <source>
        <strain evidence="1 2">OT-1</strain>
    </source>
</reference>
<comment type="caution">
    <text evidence="1">The sequence shown here is derived from an EMBL/GenBank/DDBJ whole genome shotgun (WGS) entry which is preliminary data.</text>
</comment>
<dbReference type="OrthoDB" id="57137at2"/>
<accession>A9DK96</accession>
<dbReference type="eggNOG" id="ENOG502Z99K">
    <property type="taxonomic scope" value="Bacteria"/>
</dbReference>
<dbReference type="AlphaFoldDB" id="A9DK96"/>
<organism evidence="1 2">
    <name type="scientific">Kordia algicida OT-1</name>
    <dbReference type="NCBI Taxonomy" id="391587"/>
    <lineage>
        <taxon>Bacteria</taxon>
        <taxon>Pseudomonadati</taxon>
        <taxon>Bacteroidota</taxon>
        <taxon>Flavobacteriia</taxon>
        <taxon>Flavobacteriales</taxon>
        <taxon>Flavobacteriaceae</taxon>
        <taxon>Kordia</taxon>
    </lineage>
</organism>
<sequence length="329" mass="39150">MGGNLFKLGRMPKAKYLEIETEISTYLSQKIGADNFRIPRYYDDKADFGDLDVLVNISAVADWERIKTQILNDLNIQQHKSVGNVFSTVYKNLQVDYFTKEEAYFLATYNFLSFNDVGNIIGRIFRRFNLKYGEKGLHYVFRRTSEESYSKDILITNDFKKIFAFLGLDYSVWETGFASKKELFDWVIASKYFSTKPYLDENKAINKRKKRPTMQAFIAYLKENDIIREPKFLEKDHYLEMIADYFPETNLFEQIRIEKEREKYINTIKQKYNGRIIMELFPEIKGRNLGKFMNLFQAQFDHYEKYFYSASAEEIIAQLKTFHSNYKND</sequence>
<keyword evidence="2" id="KW-1185">Reference proteome</keyword>
<dbReference type="STRING" id="391587.KAOT1_13727"/>
<dbReference type="HOGENOM" id="CLU_074076_0_0_10"/>
<gene>
    <name evidence="1" type="ORF">KAOT1_13727</name>
</gene>